<dbReference type="Gene3D" id="2.40.110.10">
    <property type="entry name" value="Butyryl-CoA Dehydrogenase, subunit A, domain 2"/>
    <property type="match status" value="1"/>
</dbReference>
<dbReference type="AlphaFoldDB" id="D8M543"/>
<dbReference type="FunFam" id="1.20.140.10:FF:000001">
    <property type="entry name" value="Acyl-CoA dehydrogenase"/>
    <property type="match status" value="1"/>
</dbReference>
<dbReference type="OMA" id="CFITNSG"/>
<dbReference type="Proteomes" id="UP000008312">
    <property type="component" value="Unassembled WGS sequence"/>
</dbReference>
<evidence type="ECO:0000313" key="11">
    <source>
        <dbReference type="EMBL" id="CBK23194.2"/>
    </source>
</evidence>
<dbReference type="InterPro" id="IPR046373">
    <property type="entry name" value="Acyl-CoA_Oxase/DH_mid-dom_sf"/>
</dbReference>
<name>D8M543_BLAHO</name>
<dbReference type="GeneID" id="24920230"/>
<evidence type="ECO:0000256" key="4">
    <source>
        <dbReference type="ARBA" id="ARBA00022827"/>
    </source>
</evidence>
<sequence>MLTSRLLHSGRALVPCFISPILFGNNQLITRKLVNAFSTNAGDCCDEPAFKPTLFNPTEEHAMLREMIQDFVKNEVEPQALEYNNNEAFNMGLFKKMGELGLLAPTVSEEFGGGGMDATASVIIHEELSTSDPGFGLAYLAHSILFVNNLYINATDEQRSRFLPAMCAGDKIGGVCMTEPDGGTDVMSMRTNAVKKGDTYILNGRKMWITNGAINGELGDAFLVYAKTDGKLSMFVVEKGMRGFSLGQQIKNKLGMRSSGTAELVFEDVEVPACNRIGEEGKAALCMMRNLEMERVTLAAQSVGIAKRCIEVMNAYGGERVAFGQPINRFGQIQRLIAESYAGYQAGRSFLYNVANGLDLFKPGNRMDTDAVKLFCGPMGKQVADNAIQVLGGYGYVGEGVVERLWRDAKLLEIGGGTNEAHQKNITKDLARSGFSLY</sequence>
<dbReference type="FunFam" id="1.10.540.10:FF:000002">
    <property type="entry name" value="Acyl-CoA dehydrogenase FadE19"/>
    <property type="match status" value="1"/>
</dbReference>
<proteinExistence type="inferred from homology"/>
<dbReference type="Gene3D" id="1.20.140.10">
    <property type="entry name" value="Butyryl-CoA Dehydrogenase, subunit A, domain 3"/>
    <property type="match status" value="1"/>
</dbReference>
<dbReference type="Pfam" id="PF00441">
    <property type="entry name" value="Acyl-CoA_dh_1"/>
    <property type="match status" value="1"/>
</dbReference>
<organism evidence="11">
    <name type="scientific">Blastocystis hominis</name>
    <dbReference type="NCBI Taxonomy" id="12968"/>
    <lineage>
        <taxon>Eukaryota</taxon>
        <taxon>Sar</taxon>
        <taxon>Stramenopiles</taxon>
        <taxon>Bigyra</taxon>
        <taxon>Opalozoa</taxon>
        <taxon>Opalinata</taxon>
        <taxon>Blastocystidae</taxon>
        <taxon>Blastocystis</taxon>
    </lineage>
</organism>
<keyword evidence="12" id="KW-1185">Reference proteome</keyword>
<dbReference type="InterPro" id="IPR009100">
    <property type="entry name" value="AcylCoA_DH/oxidase_NM_dom_sf"/>
</dbReference>
<dbReference type="SUPFAM" id="SSF56645">
    <property type="entry name" value="Acyl-CoA dehydrogenase NM domain-like"/>
    <property type="match status" value="1"/>
</dbReference>
<dbReference type="InterPro" id="IPR037069">
    <property type="entry name" value="AcylCoA_DH/ox_N_sf"/>
</dbReference>
<dbReference type="InterPro" id="IPR006091">
    <property type="entry name" value="Acyl-CoA_Oxase/DH_mid-dom"/>
</dbReference>
<evidence type="ECO:0000259" key="8">
    <source>
        <dbReference type="Pfam" id="PF00441"/>
    </source>
</evidence>
<comment type="similarity">
    <text evidence="2 7">Belongs to the acyl-CoA dehydrogenase family.</text>
</comment>
<dbReference type="PANTHER" id="PTHR43884">
    <property type="entry name" value="ACYL-COA DEHYDROGENASE"/>
    <property type="match status" value="1"/>
</dbReference>
<feature type="domain" description="Acyl-CoA dehydrogenase/oxidase N-terminal" evidence="10">
    <location>
        <begin position="58"/>
        <end position="170"/>
    </location>
</feature>
<dbReference type="OrthoDB" id="9988775at2759"/>
<comment type="cofactor">
    <cofactor evidence="1 7">
        <name>FAD</name>
        <dbReference type="ChEBI" id="CHEBI:57692"/>
    </cofactor>
</comment>
<keyword evidence="3 7" id="KW-0285">Flavoprotein</keyword>
<dbReference type="InParanoid" id="D8M543"/>
<evidence type="ECO:0000259" key="9">
    <source>
        <dbReference type="Pfam" id="PF02770"/>
    </source>
</evidence>
<evidence type="ECO:0000256" key="6">
    <source>
        <dbReference type="ARBA" id="ARBA00049552"/>
    </source>
</evidence>
<dbReference type="SUPFAM" id="SSF47203">
    <property type="entry name" value="Acyl-CoA dehydrogenase C-terminal domain-like"/>
    <property type="match status" value="1"/>
</dbReference>
<protein>
    <submittedName>
        <fullName evidence="11">Isovaleryl-CoA dehydrogenase</fullName>
    </submittedName>
</protein>
<dbReference type="InterPro" id="IPR036250">
    <property type="entry name" value="AcylCo_DH-like_C"/>
</dbReference>
<dbReference type="Pfam" id="PF02771">
    <property type="entry name" value="Acyl-CoA_dh_N"/>
    <property type="match status" value="1"/>
</dbReference>
<dbReference type="Gene3D" id="1.10.540.10">
    <property type="entry name" value="Acyl-CoA dehydrogenase/oxidase, N-terminal domain"/>
    <property type="match status" value="1"/>
</dbReference>
<dbReference type="GO" id="GO:0050660">
    <property type="term" value="F:flavin adenine dinucleotide binding"/>
    <property type="evidence" value="ECO:0007669"/>
    <property type="project" value="InterPro"/>
</dbReference>
<accession>D8M543</accession>
<dbReference type="Pfam" id="PF02770">
    <property type="entry name" value="Acyl-CoA_dh_M"/>
    <property type="match status" value="1"/>
</dbReference>
<dbReference type="InterPro" id="IPR013786">
    <property type="entry name" value="AcylCoA_DH/ox_N"/>
</dbReference>
<evidence type="ECO:0000259" key="10">
    <source>
        <dbReference type="Pfam" id="PF02771"/>
    </source>
</evidence>
<dbReference type="PANTHER" id="PTHR43884:SF12">
    <property type="entry name" value="ISOVALERYL-COA DEHYDROGENASE, MITOCHONDRIAL-RELATED"/>
    <property type="match status" value="1"/>
</dbReference>
<keyword evidence="4 7" id="KW-0274">FAD</keyword>
<dbReference type="InterPro" id="IPR009075">
    <property type="entry name" value="AcylCo_DH/oxidase_C"/>
</dbReference>
<dbReference type="PROSITE" id="PS00072">
    <property type="entry name" value="ACYL_COA_DH_1"/>
    <property type="match status" value="1"/>
</dbReference>
<evidence type="ECO:0000313" key="12">
    <source>
        <dbReference type="Proteomes" id="UP000008312"/>
    </source>
</evidence>
<feature type="domain" description="Acyl-CoA dehydrogenase/oxidase C-terminal" evidence="8">
    <location>
        <begin position="287"/>
        <end position="429"/>
    </location>
</feature>
<dbReference type="EMBL" id="FN668656">
    <property type="protein sequence ID" value="CBK23194.2"/>
    <property type="molecule type" value="Genomic_DNA"/>
</dbReference>
<evidence type="ECO:0000256" key="2">
    <source>
        <dbReference type="ARBA" id="ARBA00009347"/>
    </source>
</evidence>
<gene>
    <name evidence="11" type="ORF">GSBLH_T00003112001</name>
</gene>
<evidence type="ECO:0000256" key="1">
    <source>
        <dbReference type="ARBA" id="ARBA00001974"/>
    </source>
</evidence>
<reference evidence="11" key="1">
    <citation type="submission" date="2010-02" db="EMBL/GenBank/DDBJ databases">
        <title>Sequencing and annotation of the Blastocystis hominis genome.</title>
        <authorList>
            <person name="Wincker P."/>
        </authorList>
    </citation>
    <scope>NUCLEOTIDE SEQUENCE</scope>
    <source>
        <strain evidence="11">Singapore isolate B</strain>
    </source>
</reference>
<keyword evidence="5 7" id="KW-0560">Oxidoreductase</keyword>
<dbReference type="InterPro" id="IPR006089">
    <property type="entry name" value="Acyl-CoA_DH_CS"/>
</dbReference>
<comment type="catalytic activity">
    <reaction evidence="6">
        <text>(2S)-2-methylbutanoyl-CoA + oxidized [electron-transfer flavoprotein] + H(+) = (2E)-2-methylbut-2-enoyl-CoA + reduced [electron-transfer flavoprotein]</text>
        <dbReference type="Rhea" id="RHEA:48256"/>
        <dbReference type="Rhea" id="RHEA-COMP:10685"/>
        <dbReference type="Rhea" id="RHEA-COMP:10686"/>
        <dbReference type="ChEBI" id="CHEBI:15378"/>
        <dbReference type="ChEBI" id="CHEBI:57337"/>
        <dbReference type="ChEBI" id="CHEBI:57692"/>
        <dbReference type="ChEBI" id="CHEBI:58307"/>
        <dbReference type="ChEBI" id="CHEBI:88166"/>
    </reaction>
    <physiologicalReaction direction="left-to-right" evidence="6">
        <dbReference type="Rhea" id="RHEA:48257"/>
    </physiologicalReaction>
</comment>
<dbReference type="GO" id="GO:0008470">
    <property type="term" value="F:3-methylbutanoyl-CoA dehydrogenase activity"/>
    <property type="evidence" value="ECO:0007669"/>
    <property type="project" value="TreeGrafter"/>
</dbReference>
<feature type="domain" description="Acyl-CoA oxidase/dehydrogenase middle" evidence="9">
    <location>
        <begin position="175"/>
        <end position="269"/>
    </location>
</feature>
<evidence type="ECO:0000256" key="3">
    <source>
        <dbReference type="ARBA" id="ARBA00022630"/>
    </source>
</evidence>
<evidence type="ECO:0000256" key="7">
    <source>
        <dbReference type="RuleBase" id="RU362125"/>
    </source>
</evidence>
<dbReference type="GO" id="GO:0006552">
    <property type="term" value="P:L-leucine catabolic process"/>
    <property type="evidence" value="ECO:0007669"/>
    <property type="project" value="TreeGrafter"/>
</dbReference>
<dbReference type="RefSeq" id="XP_012897242.1">
    <property type="nucleotide sequence ID" value="XM_013041788.1"/>
</dbReference>
<dbReference type="PROSITE" id="PS00073">
    <property type="entry name" value="ACYL_COA_DH_2"/>
    <property type="match status" value="1"/>
</dbReference>
<evidence type="ECO:0000256" key="5">
    <source>
        <dbReference type="ARBA" id="ARBA00023002"/>
    </source>
</evidence>